<proteinExistence type="inferred from homology"/>
<protein>
    <submittedName>
        <fullName evidence="3">Carbon-nitrogen hydrolase family protein</fullName>
    </submittedName>
</protein>
<evidence type="ECO:0000259" key="2">
    <source>
        <dbReference type="PROSITE" id="PS50263"/>
    </source>
</evidence>
<dbReference type="Pfam" id="PF00795">
    <property type="entry name" value="CN_hydrolase"/>
    <property type="match status" value="1"/>
</dbReference>
<organism evidence="3 4">
    <name type="scientific">Parablautia intestinalis</name>
    <dbReference type="NCBI Taxonomy" id="2320100"/>
    <lineage>
        <taxon>Bacteria</taxon>
        <taxon>Bacillati</taxon>
        <taxon>Bacillota</taxon>
        <taxon>Clostridia</taxon>
        <taxon>Lachnospirales</taxon>
        <taxon>Lachnospiraceae</taxon>
        <taxon>Parablautia</taxon>
    </lineage>
</organism>
<dbReference type="Proteomes" id="UP000280696">
    <property type="component" value="Unassembled WGS sequence"/>
</dbReference>
<reference evidence="3 4" key="1">
    <citation type="submission" date="2018-09" db="EMBL/GenBank/DDBJ databases">
        <title>Murine metabolic-syndrome-specific gut microbial biobank.</title>
        <authorList>
            <person name="Liu C."/>
        </authorList>
    </citation>
    <scope>NUCLEOTIDE SEQUENCE [LARGE SCALE GENOMIC DNA]</scope>
    <source>
        <strain evidence="3 4">0.1xD8-82</strain>
    </source>
</reference>
<dbReference type="PANTHER" id="PTHR23088">
    <property type="entry name" value="NITRILASE-RELATED"/>
    <property type="match status" value="1"/>
</dbReference>
<dbReference type="OrthoDB" id="9811121at2"/>
<dbReference type="CDD" id="cd07197">
    <property type="entry name" value="nitrilase"/>
    <property type="match status" value="1"/>
</dbReference>
<dbReference type="AlphaFoldDB" id="A0A3A9B5K9"/>
<gene>
    <name evidence="3" type="ORF">D7V94_00430</name>
</gene>
<dbReference type="SUPFAM" id="SSF56317">
    <property type="entry name" value="Carbon-nitrogen hydrolase"/>
    <property type="match status" value="1"/>
</dbReference>
<dbReference type="EMBL" id="RAYQ01000001">
    <property type="protein sequence ID" value="RKI94085.1"/>
    <property type="molecule type" value="Genomic_DNA"/>
</dbReference>
<dbReference type="GO" id="GO:0016787">
    <property type="term" value="F:hydrolase activity"/>
    <property type="evidence" value="ECO:0007669"/>
    <property type="project" value="UniProtKB-KW"/>
</dbReference>
<feature type="domain" description="CN hydrolase" evidence="2">
    <location>
        <begin position="1"/>
        <end position="208"/>
    </location>
</feature>
<dbReference type="PANTHER" id="PTHR23088:SF27">
    <property type="entry name" value="DEAMINATED GLUTATHIONE AMIDASE"/>
    <property type="match status" value="1"/>
</dbReference>
<dbReference type="RefSeq" id="WP_120465747.1">
    <property type="nucleotide sequence ID" value="NZ_RAYQ01000001.1"/>
</dbReference>
<dbReference type="InterPro" id="IPR036526">
    <property type="entry name" value="C-N_Hydrolase_sf"/>
</dbReference>
<comment type="caution">
    <text evidence="3">The sequence shown here is derived from an EMBL/GenBank/DDBJ whole genome shotgun (WGS) entry which is preliminary data.</text>
</comment>
<comment type="similarity">
    <text evidence="1">Belongs to the carbon-nitrogen hydrolase superfamily. NIT1/NIT2 family.</text>
</comment>
<dbReference type="InterPro" id="IPR003010">
    <property type="entry name" value="C-N_Hydrolase"/>
</dbReference>
<accession>A0A3A9B5K9</accession>
<dbReference type="Gene3D" id="3.60.110.10">
    <property type="entry name" value="Carbon-nitrogen hydrolase"/>
    <property type="match status" value="1"/>
</dbReference>
<dbReference type="PROSITE" id="PS50263">
    <property type="entry name" value="CN_HYDROLASE"/>
    <property type="match status" value="1"/>
</dbReference>
<evidence type="ECO:0000256" key="1">
    <source>
        <dbReference type="ARBA" id="ARBA00010613"/>
    </source>
</evidence>
<name>A0A3A9B5K9_9FIRM</name>
<keyword evidence="3" id="KW-0378">Hydrolase</keyword>
<evidence type="ECO:0000313" key="3">
    <source>
        <dbReference type="EMBL" id="RKI94085.1"/>
    </source>
</evidence>
<sequence>MNVLLAVPKKNNSIRELNYFLSQYEADFYVFPEGFLDSHVLQEALDMIKKKEKYVITGFKDLKNKGQHKALVIDGGMIVDEYTKCILTKEERQKGKKNGENIFCVNTKFGKIGIPVCYEIHFPEVSRIMCLDNPVLLINIIGTGMYHNLQLEQWTSLAKARAIENEIYVIGSSHFEGEIPLAYAFEPSGRCILLRQKEYGGFIVEIDLEKSRKKVIQYCDDRVPGLFYRLTEG</sequence>
<keyword evidence="4" id="KW-1185">Reference proteome</keyword>
<evidence type="ECO:0000313" key="4">
    <source>
        <dbReference type="Proteomes" id="UP000280696"/>
    </source>
</evidence>